<dbReference type="Proteomes" id="UP000015241">
    <property type="component" value="Unassembled WGS sequence"/>
</dbReference>
<dbReference type="eggNOG" id="ENOG502RUZN">
    <property type="taxonomic scope" value="Eukaryota"/>
</dbReference>
<accession>S8E1P2</accession>
<dbReference type="STRING" id="743788.S8E1P2"/>
<dbReference type="OrthoDB" id="2745518at2759"/>
<dbReference type="AlphaFoldDB" id="S8E1P2"/>
<reference evidence="1 2" key="1">
    <citation type="journal article" date="2012" name="Science">
        <title>The Paleozoic origin of enzymatic lignin decomposition reconstructed from 31 fungal genomes.</title>
        <authorList>
            <person name="Floudas D."/>
            <person name="Binder M."/>
            <person name="Riley R."/>
            <person name="Barry K."/>
            <person name="Blanchette R.A."/>
            <person name="Henrissat B."/>
            <person name="Martinez A.T."/>
            <person name="Otillar R."/>
            <person name="Spatafora J.W."/>
            <person name="Yadav J.S."/>
            <person name="Aerts A."/>
            <person name="Benoit I."/>
            <person name="Boyd A."/>
            <person name="Carlson A."/>
            <person name="Copeland A."/>
            <person name="Coutinho P.M."/>
            <person name="de Vries R.P."/>
            <person name="Ferreira P."/>
            <person name="Findley K."/>
            <person name="Foster B."/>
            <person name="Gaskell J."/>
            <person name="Glotzer D."/>
            <person name="Gorecki P."/>
            <person name="Heitman J."/>
            <person name="Hesse C."/>
            <person name="Hori C."/>
            <person name="Igarashi K."/>
            <person name="Jurgens J.A."/>
            <person name="Kallen N."/>
            <person name="Kersten P."/>
            <person name="Kohler A."/>
            <person name="Kuees U."/>
            <person name="Kumar T.K.A."/>
            <person name="Kuo A."/>
            <person name="LaButti K."/>
            <person name="Larrondo L.F."/>
            <person name="Lindquist E."/>
            <person name="Ling A."/>
            <person name="Lombard V."/>
            <person name="Lucas S."/>
            <person name="Lundell T."/>
            <person name="Martin R."/>
            <person name="McLaughlin D.J."/>
            <person name="Morgenstern I."/>
            <person name="Morin E."/>
            <person name="Murat C."/>
            <person name="Nagy L.G."/>
            <person name="Nolan M."/>
            <person name="Ohm R.A."/>
            <person name="Patyshakuliyeva A."/>
            <person name="Rokas A."/>
            <person name="Ruiz-Duenas F.J."/>
            <person name="Sabat G."/>
            <person name="Salamov A."/>
            <person name="Samejima M."/>
            <person name="Schmutz J."/>
            <person name="Slot J.C."/>
            <person name="St John F."/>
            <person name="Stenlid J."/>
            <person name="Sun H."/>
            <person name="Sun S."/>
            <person name="Syed K."/>
            <person name="Tsang A."/>
            <person name="Wiebenga A."/>
            <person name="Young D."/>
            <person name="Pisabarro A."/>
            <person name="Eastwood D.C."/>
            <person name="Martin F."/>
            <person name="Cullen D."/>
            <person name="Grigoriev I.V."/>
            <person name="Hibbett D.S."/>
        </authorList>
    </citation>
    <scope>NUCLEOTIDE SEQUENCE</scope>
    <source>
        <strain evidence="2">FP-58527</strain>
    </source>
</reference>
<proteinExistence type="predicted"/>
<dbReference type="EMBL" id="KE504159">
    <property type="protein sequence ID" value="EPS99091.1"/>
    <property type="molecule type" value="Genomic_DNA"/>
</dbReference>
<evidence type="ECO:0000313" key="2">
    <source>
        <dbReference type="Proteomes" id="UP000015241"/>
    </source>
</evidence>
<dbReference type="InParanoid" id="S8E1P2"/>
<evidence type="ECO:0000313" key="1">
    <source>
        <dbReference type="EMBL" id="EPS99091.1"/>
    </source>
</evidence>
<gene>
    <name evidence="1" type="ORF">FOMPIDRAFT_1147747</name>
</gene>
<sequence length="419" mass="47709">MSFSDLSEDVLALLLRRLPDFNTLAAVIRSSKQLYSIFNAHPNSIKRKIAGSLCGHSDVLPAALRVVRADDNSAKVVPPQPAPEEDMLDIPMTRAEAELLDQFGTVVGSLEDLYSWRHKDRTSPISRLTPLESIRFKRGIYRFWLYCECYAPPQYDDGEDDSVGAAITGAAIEYLQSFAMDDCFEVAAAAAFCAELYEWNHRAYDPTSSEVPSGSFFGDHTCLGPQHILEDYRRVYCSHFEGAEDSGFFWESFEQVATRFKLKESRDDKLAHAIIVQNVSPNDSCHRCHAVRGIDLWGSTNWPLLRGLVSPAELRTLLPGHLPQNRFETTALLQYYDAELWLSGLTRSKADEIMANMMTELIDLSVDTGTDAWTQDGWYCLDCVRELLKQRLWQWWYAKKREAGKPEQVNCWYGWNCRT</sequence>
<name>S8E1P2_FOMSC</name>
<keyword evidence="2" id="KW-1185">Reference proteome</keyword>
<organism evidence="1 2">
    <name type="scientific">Fomitopsis schrenkii</name>
    <name type="common">Brown rot fungus</name>
    <dbReference type="NCBI Taxonomy" id="2126942"/>
    <lineage>
        <taxon>Eukaryota</taxon>
        <taxon>Fungi</taxon>
        <taxon>Dikarya</taxon>
        <taxon>Basidiomycota</taxon>
        <taxon>Agaricomycotina</taxon>
        <taxon>Agaricomycetes</taxon>
        <taxon>Polyporales</taxon>
        <taxon>Fomitopsis</taxon>
    </lineage>
</organism>
<feature type="non-terminal residue" evidence="1">
    <location>
        <position position="419"/>
    </location>
</feature>
<dbReference type="HOGENOM" id="CLU_604185_0_0_1"/>
<protein>
    <submittedName>
        <fullName evidence="1">Uncharacterized protein</fullName>
    </submittedName>
</protein>